<organism evidence="2 3">
    <name type="scientific">Terfezia boudieri ATCC MYA-4762</name>
    <dbReference type="NCBI Taxonomy" id="1051890"/>
    <lineage>
        <taxon>Eukaryota</taxon>
        <taxon>Fungi</taxon>
        <taxon>Dikarya</taxon>
        <taxon>Ascomycota</taxon>
        <taxon>Pezizomycotina</taxon>
        <taxon>Pezizomycetes</taxon>
        <taxon>Pezizales</taxon>
        <taxon>Pezizaceae</taxon>
        <taxon>Terfezia</taxon>
    </lineage>
</organism>
<reference evidence="2 3" key="1">
    <citation type="journal article" date="2018" name="Nat. Ecol. Evol.">
        <title>Pezizomycetes genomes reveal the molecular basis of ectomycorrhizal truffle lifestyle.</title>
        <authorList>
            <person name="Murat C."/>
            <person name="Payen T."/>
            <person name="Noel B."/>
            <person name="Kuo A."/>
            <person name="Morin E."/>
            <person name="Chen J."/>
            <person name="Kohler A."/>
            <person name="Krizsan K."/>
            <person name="Balestrini R."/>
            <person name="Da Silva C."/>
            <person name="Montanini B."/>
            <person name="Hainaut M."/>
            <person name="Levati E."/>
            <person name="Barry K.W."/>
            <person name="Belfiori B."/>
            <person name="Cichocki N."/>
            <person name="Clum A."/>
            <person name="Dockter R.B."/>
            <person name="Fauchery L."/>
            <person name="Guy J."/>
            <person name="Iotti M."/>
            <person name="Le Tacon F."/>
            <person name="Lindquist E.A."/>
            <person name="Lipzen A."/>
            <person name="Malagnac F."/>
            <person name="Mello A."/>
            <person name="Molinier V."/>
            <person name="Miyauchi S."/>
            <person name="Poulain J."/>
            <person name="Riccioni C."/>
            <person name="Rubini A."/>
            <person name="Sitrit Y."/>
            <person name="Splivallo R."/>
            <person name="Traeger S."/>
            <person name="Wang M."/>
            <person name="Zifcakova L."/>
            <person name="Wipf D."/>
            <person name="Zambonelli A."/>
            <person name="Paolocci F."/>
            <person name="Nowrousian M."/>
            <person name="Ottonello S."/>
            <person name="Baldrian P."/>
            <person name="Spatafora J.W."/>
            <person name="Henrissat B."/>
            <person name="Nagy L.G."/>
            <person name="Aury J.M."/>
            <person name="Wincker P."/>
            <person name="Grigoriev I.V."/>
            <person name="Bonfante P."/>
            <person name="Martin F.M."/>
        </authorList>
    </citation>
    <scope>NUCLEOTIDE SEQUENCE [LARGE SCALE GENOMIC DNA]</scope>
    <source>
        <strain evidence="2 3">ATCC MYA-4762</strain>
    </source>
</reference>
<accession>A0A3N4LKI7</accession>
<evidence type="ECO:0000313" key="3">
    <source>
        <dbReference type="Proteomes" id="UP000267821"/>
    </source>
</evidence>
<keyword evidence="3" id="KW-1185">Reference proteome</keyword>
<name>A0A3N4LKI7_9PEZI</name>
<protein>
    <submittedName>
        <fullName evidence="2">Uncharacterized protein</fullName>
    </submittedName>
</protein>
<evidence type="ECO:0000313" key="2">
    <source>
        <dbReference type="EMBL" id="RPB18455.1"/>
    </source>
</evidence>
<evidence type="ECO:0000256" key="1">
    <source>
        <dbReference type="SAM" id="MobiDB-lite"/>
    </source>
</evidence>
<gene>
    <name evidence="2" type="ORF">L211DRAFT_77838</name>
</gene>
<feature type="compositionally biased region" description="Polar residues" evidence="1">
    <location>
        <begin position="1"/>
        <end position="20"/>
    </location>
</feature>
<dbReference type="InParanoid" id="A0A3N4LKI7"/>
<dbReference type="Proteomes" id="UP000267821">
    <property type="component" value="Unassembled WGS sequence"/>
</dbReference>
<feature type="region of interest" description="Disordered" evidence="1">
    <location>
        <begin position="1"/>
        <end position="24"/>
    </location>
</feature>
<dbReference type="EMBL" id="ML121628">
    <property type="protein sequence ID" value="RPB18455.1"/>
    <property type="molecule type" value="Genomic_DNA"/>
</dbReference>
<proteinExistence type="predicted"/>
<dbReference type="AlphaFoldDB" id="A0A3N4LKI7"/>
<dbReference type="OrthoDB" id="5393654at2759"/>
<sequence>MSIQLNLSTSAQPSPGNSLLHSPASGLQPIFKPKGVRAPVPTSASIHPQRVELVCSYKPAAKAVRNDSEDASNRPLLVSSLEPMLRAVLEKDPNYDLSSLDFIASRTSLRKLFRYRALIFRGPTRG</sequence>